<keyword evidence="4 5" id="KW-0067">ATP-binding</keyword>
<dbReference type="PANTHER" id="PTHR11042">
    <property type="entry name" value="EUKARYOTIC TRANSLATION INITIATION FACTOR 2-ALPHA KINASE EIF2-ALPHA KINASE -RELATED"/>
    <property type="match status" value="1"/>
</dbReference>
<evidence type="ECO:0000256" key="4">
    <source>
        <dbReference type="ARBA" id="ARBA00022840"/>
    </source>
</evidence>
<evidence type="ECO:0000313" key="8">
    <source>
        <dbReference type="EMBL" id="KAL3675414.1"/>
    </source>
</evidence>
<organism evidence="8 9">
    <name type="scientific">Riccia sorocarpa</name>
    <dbReference type="NCBI Taxonomy" id="122646"/>
    <lineage>
        <taxon>Eukaryota</taxon>
        <taxon>Viridiplantae</taxon>
        <taxon>Streptophyta</taxon>
        <taxon>Embryophyta</taxon>
        <taxon>Marchantiophyta</taxon>
        <taxon>Marchantiopsida</taxon>
        <taxon>Marchantiidae</taxon>
        <taxon>Marchantiales</taxon>
        <taxon>Ricciaceae</taxon>
        <taxon>Riccia</taxon>
    </lineage>
</organism>
<dbReference type="AlphaFoldDB" id="A0ABD3GCB8"/>
<dbReference type="InterPro" id="IPR000719">
    <property type="entry name" value="Prot_kinase_dom"/>
</dbReference>
<evidence type="ECO:0000256" key="5">
    <source>
        <dbReference type="PROSITE-ProRule" id="PRU10141"/>
    </source>
</evidence>
<dbReference type="PROSITE" id="PS50011">
    <property type="entry name" value="PROTEIN_KINASE_DOM"/>
    <property type="match status" value="1"/>
</dbReference>
<accession>A0ABD3GCB8</accession>
<evidence type="ECO:0000256" key="6">
    <source>
        <dbReference type="SAM" id="MobiDB-lite"/>
    </source>
</evidence>
<dbReference type="InterPro" id="IPR017441">
    <property type="entry name" value="Protein_kinase_ATP_BS"/>
</dbReference>
<keyword evidence="2 5" id="KW-0547">Nucleotide-binding</keyword>
<protein>
    <recommendedName>
        <fullName evidence="7">Protein kinase domain-containing protein</fullName>
    </recommendedName>
</protein>
<comment type="caution">
    <text evidence="8">The sequence shown here is derived from an EMBL/GenBank/DDBJ whole genome shotgun (WGS) entry which is preliminary data.</text>
</comment>
<feature type="domain" description="Protein kinase" evidence="7">
    <location>
        <begin position="285"/>
        <end position="639"/>
    </location>
</feature>
<dbReference type="InterPro" id="IPR011009">
    <property type="entry name" value="Kinase-like_dom_sf"/>
</dbReference>
<dbReference type="InterPro" id="IPR001245">
    <property type="entry name" value="Ser-Thr/Tyr_kinase_cat_dom"/>
</dbReference>
<proteinExistence type="predicted"/>
<keyword evidence="9" id="KW-1185">Reference proteome</keyword>
<name>A0ABD3GCB8_9MARC</name>
<evidence type="ECO:0000313" key="9">
    <source>
        <dbReference type="Proteomes" id="UP001633002"/>
    </source>
</evidence>
<feature type="compositionally biased region" description="Basic and acidic residues" evidence="6">
    <location>
        <begin position="13"/>
        <end position="43"/>
    </location>
</feature>
<keyword evidence="1" id="KW-0808">Transferase</keyword>
<feature type="compositionally biased region" description="Basic and acidic residues" evidence="6">
    <location>
        <begin position="99"/>
        <end position="110"/>
    </location>
</feature>
<dbReference type="Pfam" id="PF07714">
    <property type="entry name" value="PK_Tyr_Ser-Thr"/>
    <property type="match status" value="1"/>
</dbReference>
<dbReference type="EMBL" id="JBJQOH010000008">
    <property type="protein sequence ID" value="KAL3675414.1"/>
    <property type="molecule type" value="Genomic_DNA"/>
</dbReference>
<dbReference type="Proteomes" id="UP001633002">
    <property type="component" value="Unassembled WGS sequence"/>
</dbReference>
<dbReference type="SUPFAM" id="SSF56112">
    <property type="entry name" value="Protein kinase-like (PK-like)"/>
    <property type="match status" value="1"/>
</dbReference>
<keyword evidence="3" id="KW-0418">Kinase</keyword>
<feature type="region of interest" description="Disordered" evidence="6">
    <location>
        <begin position="1"/>
        <end position="110"/>
    </location>
</feature>
<feature type="compositionally biased region" description="Acidic residues" evidence="6">
    <location>
        <begin position="55"/>
        <end position="65"/>
    </location>
</feature>
<sequence length="687" mass="79721">MASRGQGAVGGRGNRERDDRGKRPMVDPDPIREPVDETDDMGKRPMVVPDPICEPVEETLEEEELSPIIIGQPTAPSTQVEAGEGSSAEQKKKKKKKMVSKESHEASRARSEINHHIRHAWFKWFAENAEHRNTFKLYNTPGTSMGVRRLVEHLCELGRQTYEGRREIAPVLPPFDTAVKTRLEVWAESVPYKLMDEYKIWIKTKVFKNWSDASYERMGASHIAGRFATDEGKAWLVKKIEMWERWLNASKPRQVKLGSFSWKMKGCEPISDNQLRWITLKTQISDLTRKIGQGSYGSVYLVGFRDVALGLELGMEGVVPYVAKKCNEKPPYNAWVMMHKELASFAETHCAIVRPIAYHNIEAEPILVYPYWNGRDIRQWKNLEHTTRGTRLPHNSGRLMNLITDHSQWFRDPSDEKDQRKWKNVEIFRAHRLEIMCTLWSALEFMHENDWFHCDIHVLNAFLYFPNWDYEDGQDEHRMPTWEDERSLVFATLGDLGMAQQVHVAATVNGRKYPRVPKKERDWITPELVDSKIQKLAARNIHIHPVYEYNKATDMYALGVLTHQVCGDFFTDMTMPERIAYNKKYYALGAPKDTDPVGQNEILLKDLIQSATHHHAHMRTSVQQCFEVMSDNMKINPMTCSRPTETPSQQRRERTNVYEEYLNAERVNMAYGLAYKEMRQLGLLLPE</sequence>
<feature type="binding site" evidence="5">
    <location>
        <position position="324"/>
    </location>
    <ligand>
        <name>ATP</name>
        <dbReference type="ChEBI" id="CHEBI:30616"/>
    </ligand>
</feature>
<dbReference type="InterPro" id="IPR050339">
    <property type="entry name" value="CC_SR_Kinase"/>
</dbReference>
<dbReference type="GO" id="GO:0016301">
    <property type="term" value="F:kinase activity"/>
    <property type="evidence" value="ECO:0007669"/>
    <property type="project" value="UniProtKB-KW"/>
</dbReference>
<dbReference type="Gene3D" id="1.10.510.10">
    <property type="entry name" value="Transferase(Phosphotransferase) domain 1"/>
    <property type="match status" value="1"/>
</dbReference>
<dbReference type="GO" id="GO:0005524">
    <property type="term" value="F:ATP binding"/>
    <property type="evidence" value="ECO:0007669"/>
    <property type="project" value="UniProtKB-UniRule"/>
</dbReference>
<reference evidence="8 9" key="1">
    <citation type="submission" date="2024-09" db="EMBL/GenBank/DDBJ databases">
        <title>Chromosome-scale assembly of Riccia sorocarpa.</title>
        <authorList>
            <person name="Paukszto L."/>
        </authorList>
    </citation>
    <scope>NUCLEOTIDE SEQUENCE [LARGE SCALE GENOMIC DNA]</scope>
    <source>
        <strain evidence="8">LP-2024</strain>
        <tissue evidence="8">Aerial parts of the thallus</tissue>
    </source>
</reference>
<dbReference type="PROSITE" id="PS00107">
    <property type="entry name" value="PROTEIN_KINASE_ATP"/>
    <property type="match status" value="1"/>
</dbReference>
<dbReference type="SMART" id="SM00220">
    <property type="entry name" value="S_TKc"/>
    <property type="match status" value="1"/>
</dbReference>
<evidence type="ECO:0000256" key="2">
    <source>
        <dbReference type="ARBA" id="ARBA00022741"/>
    </source>
</evidence>
<evidence type="ECO:0000256" key="3">
    <source>
        <dbReference type="ARBA" id="ARBA00022777"/>
    </source>
</evidence>
<evidence type="ECO:0000259" key="7">
    <source>
        <dbReference type="PROSITE" id="PS50011"/>
    </source>
</evidence>
<evidence type="ECO:0000256" key="1">
    <source>
        <dbReference type="ARBA" id="ARBA00022679"/>
    </source>
</evidence>
<gene>
    <name evidence="8" type="ORF">R1sor_025362</name>
</gene>